<dbReference type="Pfam" id="PF06823">
    <property type="entry name" value="DUF1236"/>
    <property type="match status" value="1"/>
</dbReference>
<accession>A0A0A0EFM5</accession>
<feature type="chain" id="PRO_5001962029" description="SH3b domain-containing protein" evidence="1">
    <location>
        <begin position="22"/>
        <end position="216"/>
    </location>
</feature>
<dbReference type="InterPro" id="IPR009642">
    <property type="entry name" value="DUF1236"/>
</dbReference>
<dbReference type="RefSeq" id="WP_043750979.1">
    <property type="nucleotide sequence ID" value="NZ_AQQX01000006.1"/>
</dbReference>
<dbReference type="AlphaFoldDB" id="A0A0A0EFM5"/>
<dbReference type="InterPro" id="IPR003646">
    <property type="entry name" value="SH3-like_bac-type"/>
</dbReference>
<dbReference type="Pfam" id="PF08239">
    <property type="entry name" value="SH3_3"/>
    <property type="match status" value="1"/>
</dbReference>
<gene>
    <name evidence="3" type="ORF">ATO9_15560</name>
</gene>
<dbReference type="eggNOG" id="COG4991">
    <property type="taxonomic scope" value="Bacteria"/>
</dbReference>
<dbReference type="EMBL" id="AQQX01000006">
    <property type="protein sequence ID" value="KGM48007.1"/>
    <property type="molecule type" value="Genomic_DNA"/>
</dbReference>
<evidence type="ECO:0000313" key="3">
    <source>
        <dbReference type="EMBL" id="KGM48007.1"/>
    </source>
</evidence>
<feature type="signal peptide" evidence="1">
    <location>
        <begin position="1"/>
        <end position="21"/>
    </location>
</feature>
<keyword evidence="4" id="KW-1185">Reference proteome</keyword>
<evidence type="ECO:0000259" key="2">
    <source>
        <dbReference type="Pfam" id="PF08239"/>
    </source>
</evidence>
<dbReference type="Proteomes" id="UP000030004">
    <property type="component" value="Unassembled WGS sequence"/>
</dbReference>
<dbReference type="Gene3D" id="2.30.30.40">
    <property type="entry name" value="SH3 Domains"/>
    <property type="match status" value="1"/>
</dbReference>
<proteinExistence type="predicted"/>
<evidence type="ECO:0000256" key="1">
    <source>
        <dbReference type="SAM" id="SignalP"/>
    </source>
</evidence>
<organism evidence="3 4">
    <name type="scientific">Pseudooceanicola atlanticus</name>
    <dbReference type="NCBI Taxonomy" id="1461694"/>
    <lineage>
        <taxon>Bacteria</taxon>
        <taxon>Pseudomonadati</taxon>
        <taxon>Pseudomonadota</taxon>
        <taxon>Alphaproteobacteria</taxon>
        <taxon>Rhodobacterales</taxon>
        <taxon>Paracoccaceae</taxon>
        <taxon>Pseudooceanicola</taxon>
    </lineage>
</organism>
<dbReference type="STRING" id="1461694.ATO9_15560"/>
<keyword evidence="1" id="KW-0732">Signal</keyword>
<reference evidence="3 4" key="1">
    <citation type="journal article" date="2015" name="Antonie Van Leeuwenhoek">
        <title>Pseudooceanicola atlanticus gen. nov. sp. nov., isolated from surface seawater of the Atlantic Ocean and reclassification of Oceanicola batsensis, Oceanicola marinus, Oceanicola nitratireducens, Oceanicola nanhaiensis, Oceanicola antarcticus and Oceanicola flagellatus, as Pseudooceanicola batsensis comb. nov., Pseudooceanicola marinus comb. nov., Pseudooceanicola nitratireducens comb. nov., Pseudooceanicola nanhaiensis comb. nov., Pseudooceanicola antarcticus comb. nov., and Pseudooceanicola flagellatus comb. nov.</title>
        <authorList>
            <person name="Lai Q."/>
            <person name="Li G."/>
            <person name="Liu X."/>
            <person name="Du Y."/>
            <person name="Sun F."/>
            <person name="Shao Z."/>
        </authorList>
    </citation>
    <scope>NUCLEOTIDE SEQUENCE [LARGE SCALE GENOMIC DNA]</scope>
    <source>
        <strain evidence="3 4">22II-s11g</strain>
    </source>
</reference>
<dbReference type="OrthoDB" id="102964at2"/>
<comment type="caution">
    <text evidence="3">The sequence shown here is derived from an EMBL/GenBank/DDBJ whole genome shotgun (WGS) entry which is preliminary data.</text>
</comment>
<name>A0A0A0EFM5_9RHOB</name>
<feature type="domain" description="SH3b" evidence="2">
    <location>
        <begin position="30"/>
        <end position="81"/>
    </location>
</feature>
<sequence>MYAKILGLSTVAVLTATSAMATTDATATTDLNLRSLPDPRGEILDVIPGEAMVQIEQCTTDTTWCKVNYDGTEGWAYSPYLTASLDEEPVVIYENVERFEVESVDLNDDDRAAAAAAGGLTGGALAVAAAGGPAAIAGAVALGTIAGAESVPEQTVTYVQSNPLDPVYVNGEVVVGAGIPQEVELVTIPESDYRYVYLNGTPVLVDEDRVIVNVVR</sequence>
<protein>
    <recommendedName>
        <fullName evidence="2">SH3b domain-containing protein</fullName>
    </recommendedName>
</protein>
<evidence type="ECO:0000313" key="4">
    <source>
        <dbReference type="Proteomes" id="UP000030004"/>
    </source>
</evidence>